<organism evidence="1 2">
    <name type="scientific">Claviceps pazoutovae</name>
    <dbReference type="NCBI Taxonomy" id="1649127"/>
    <lineage>
        <taxon>Eukaryota</taxon>
        <taxon>Fungi</taxon>
        <taxon>Dikarya</taxon>
        <taxon>Ascomycota</taxon>
        <taxon>Pezizomycotina</taxon>
        <taxon>Sordariomycetes</taxon>
        <taxon>Hypocreomycetidae</taxon>
        <taxon>Hypocreales</taxon>
        <taxon>Clavicipitaceae</taxon>
        <taxon>Claviceps</taxon>
    </lineage>
</organism>
<comment type="caution">
    <text evidence="1">The sequence shown here is derived from an EMBL/GenBank/DDBJ whole genome shotgun (WGS) entry which is preliminary data.</text>
</comment>
<dbReference type="PANTHER" id="PTHR10826:SF1">
    <property type="entry name" value="COMPLEMENT COMPONENT 1 Q SUBCOMPONENT-BINDING PROTEIN, MITOCHONDRIAL"/>
    <property type="match status" value="1"/>
</dbReference>
<evidence type="ECO:0000313" key="2">
    <source>
        <dbReference type="Proteomes" id="UP000706124"/>
    </source>
</evidence>
<dbReference type="Pfam" id="PF02330">
    <property type="entry name" value="MAM33"/>
    <property type="match status" value="1"/>
</dbReference>
<dbReference type="GO" id="GO:0005759">
    <property type="term" value="C:mitochondrial matrix"/>
    <property type="evidence" value="ECO:0007669"/>
    <property type="project" value="InterPro"/>
</dbReference>
<dbReference type="PANTHER" id="PTHR10826">
    <property type="entry name" value="COMPLEMENT COMPONENT 1"/>
    <property type="match status" value="1"/>
</dbReference>
<sequence>MLSIRSFSRAVPRAVARLAAPSMRSGVIRPSSAAIKTSAVSALRSSTGAAQYSTESSRRAANGECDDELAAKLESEIQVEQETKSEQQPASIKDFLANSPFELVDTPGEETVKLVREFGKEKITVSFSISELNNFDPYSEDAELEAEEMEENRGEEDVEGEEDGAANINLNVVIEKPGTKSGALVIDASAQDGTISISNMYYYDDAKTAHIDTPESAHKRADVYAGPAFGSLDVDLQILMERFLEERGVTEAMAAFVPDYVEVKEQEEYVKWLNNVKDFVAA</sequence>
<reference evidence="1 2" key="1">
    <citation type="journal article" date="2020" name="bioRxiv">
        <title>Whole genome comparisons of ergot fungi reveals the divergence and evolution of species within the genus Claviceps are the result of varying mechanisms driving genome evolution and host range expansion.</title>
        <authorList>
            <person name="Wyka S.A."/>
            <person name="Mondo S.J."/>
            <person name="Liu M."/>
            <person name="Dettman J."/>
            <person name="Nalam V."/>
            <person name="Broders K.D."/>
        </authorList>
    </citation>
    <scope>NUCLEOTIDE SEQUENCE [LARGE SCALE GENOMIC DNA]</scope>
    <source>
        <strain evidence="1 2">CCC 1485</strain>
    </source>
</reference>
<protein>
    <submittedName>
        <fullName evidence="1">Uncharacterized protein</fullName>
    </submittedName>
</protein>
<proteinExistence type="predicted"/>
<evidence type="ECO:0000313" key="1">
    <source>
        <dbReference type="EMBL" id="KAG5936401.1"/>
    </source>
</evidence>
<dbReference type="AlphaFoldDB" id="A0A9P7MBD2"/>
<dbReference type="InterPro" id="IPR003428">
    <property type="entry name" value="MAM33"/>
</dbReference>
<dbReference type="EMBL" id="SRPO01000217">
    <property type="protein sequence ID" value="KAG5936401.1"/>
    <property type="molecule type" value="Genomic_DNA"/>
</dbReference>
<name>A0A9P7MBD2_9HYPO</name>
<dbReference type="Gene3D" id="3.10.280.10">
    <property type="entry name" value="Mitochondrial glycoprotein"/>
    <property type="match status" value="1"/>
</dbReference>
<dbReference type="GO" id="GO:0042256">
    <property type="term" value="P:cytosolic ribosome assembly"/>
    <property type="evidence" value="ECO:0007669"/>
    <property type="project" value="TreeGrafter"/>
</dbReference>
<dbReference type="InterPro" id="IPR036561">
    <property type="entry name" value="MAM33_sf"/>
</dbReference>
<keyword evidence="2" id="KW-1185">Reference proteome</keyword>
<dbReference type="Proteomes" id="UP000706124">
    <property type="component" value="Unassembled WGS sequence"/>
</dbReference>
<gene>
    <name evidence="1" type="ORF">E4U60_002563</name>
</gene>
<dbReference type="SUPFAM" id="SSF54529">
    <property type="entry name" value="Mitochondrial glycoprotein MAM33-like"/>
    <property type="match status" value="1"/>
</dbReference>
<dbReference type="OrthoDB" id="278212at2759"/>
<accession>A0A9P7MBD2</accession>